<sequence length="55" mass="6223">MTADQSSRCEVCRACLADDRPRRDRPRCAEHLAQQPLFPLTALRRPRAGSRKATS</sequence>
<proteinExistence type="predicted"/>
<name>A0ABU8MWT6_9PSEU</name>
<keyword evidence="2" id="KW-1185">Reference proteome</keyword>
<protein>
    <submittedName>
        <fullName evidence="1">Uncharacterized protein</fullName>
    </submittedName>
</protein>
<dbReference type="Proteomes" id="UP001385809">
    <property type="component" value="Unassembled WGS sequence"/>
</dbReference>
<dbReference type="EMBL" id="JBBEGN010000028">
    <property type="protein sequence ID" value="MEJ2871786.1"/>
    <property type="molecule type" value="Genomic_DNA"/>
</dbReference>
<reference evidence="1 2" key="1">
    <citation type="submission" date="2024-03" db="EMBL/GenBank/DDBJ databases">
        <title>Actinomycetospora sp. OC33-EN08, a novel actinomycete isolated from wild orchid (Aerides multiflora).</title>
        <authorList>
            <person name="Suriyachadkun C."/>
        </authorList>
    </citation>
    <scope>NUCLEOTIDE SEQUENCE [LARGE SCALE GENOMIC DNA]</scope>
    <source>
        <strain evidence="1 2">OC33-EN08</strain>
    </source>
</reference>
<gene>
    <name evidence="1" type="ORF">WCD74_28790</name>
</gene>
<evidence type="ECO:0000313" key="2">
    <source>
        <dbReference type="Proteomes" id="UP001385809"/>
    </source>
</evidence>
<dbReference type="RefSeq" id="WP_337698361.1">
    <property type="nucleotide sequence ID" value="NZ_JBBEGN010000028.1"/>
</dbReference>
<comment type="caution">
    <text evidence="1">The sequence shown here is derived from an EMBL/GenBank/DDBJ whole genome shotgun (WGS) entry which is preliminary data.</text>
</comment>
<accession>A0ABU8MWT6</accession>
<organism evidence="1 2">
    <name type="scientific">Actinomycetospora aurantiaca</name>
    <dbReference type="NCBI Taxonomy" id="3129233"/>
    <lineage>
        <taxon>Bacteria</taxon>
        <taxon>Bacillati</taxon>
        <taxon>Actinomycetota</taxon>
        <taxon>Actinomycetes</taxon>
        <taxon>Pseudonocardiales</taxon>
        <taxon>Pseudonocardiaceae</taxon>
        <taxon>Actinomycetospora</taxon>
    </lineage>
</organism>
<evidence type="ECO:0000313" key="1">
    <source>
        <dbReference type="EMBL" id="MEJ2871786.1"/>
    </source>
</evidence>